<proteinExistence type="predicted"/>
<reference evidence="1" key="1">
    <citation type="submission" date="2023-03" db="EMBL/GenBank/DDBJ databases">
        <title>Massive genome expansion in bonnet fungi (Mycena s.s.) driven by repeated elements and novel gene families across ecological guilds.</title>
        <authorList>
            <consortium name="Lawrence Berkeley National Laboratory"/>
            <person name="Harder C.B."/>
            <person name="Miyauchi S."/>
            <person name="Viragh M."/>
            <person name="Kuo A."/>
            <person name="Thoen E."/>
            <person name="Andreopoulos B."/>
            <person name="Lu D."/>
            <person name="Skrede I."/>
            <person name="Drula E."/>
            <person name="Henrissat B."/>
            <person name="Morin E."/>
            <person name="Kohler A."/>
            <person name="Barry K."/>
            <person name="LaButti K."/>
            <person name="Morin E."/>
            <person name="Salamov A."/>
            <person name="Lipzen A."/>
            <person name="Mereny Z."/>
            <person name="Hegedus B."/>
            <person name="Baldrian P."/>
            <person name="Stursova M."/>
            <person name="Weitz H."/>
            <person name="Taylor A."/>
            <person name="Grigoriev I.V."/>
            <person name="Nagy L.G."/>
            <person name="Martin F."/>
            <person name="Kauserud H."/>
        </authorList>
    </citation>
    <scope>NUCLEOTIDE SEQUENCE</scope>
    <source>
        <strain evidence="1">CBHHK200</strain>
    </source>
</reference>
<dbReference type="AlphaFoldDB" id="A0AAD6SNN3"/>
<protein>
    <submittedName>
        <fullName evidence="1">Uncharacterized protein</fullName>
    </submittedName>
</protein>
<evidence type="ECO:0000313" key="2">
    <source>
        <dbReference type="Proteomes" id="UP001218188"/>
    </source>
</evidence>
<evidence type="ECO:0000313" key="1">
    <source>
        <dbReference type="EMBL" id="KAJ7031204.1"/>
    </source>
</evidence>
<gene>
    <name evidence="1" type="ORF">C8F04DRAFT_1263026</name>
</gene>
<dbReference type="Proteomes" id="UP001218188">
    <property type="component" value="Unassembled WGS sequence"/>
</dbReference>
<keyword evidence="2" id="KW-1185">Reference proteome</keyword>
<accession>A0AAD6SNN3</accession>
<organism evidence="1 2">
    <name type="scientific">Mycena alexandri</name>
    <dbReference type="NCBI Taxonomy" id="1745969"/>
    <lineage>
        <taxon>Eukaryota</taxon>
        <taxon>Fungi</taxon>
        <taxon>Dikarya</taxon>
        <taxon>Basidiomycota</taxon>
        <taxon>Agaricomycotina</taxon>
        <taxon>Agaricomycetes</taxon>
        <taxon>Agaricomycetidae</taxon>
        <taxon>Agaricales</taxon>
        <taxon>Marasmiineae</taxon>
        <taxon>Mycenaceae</taxon>
        <taxon>Mycena</taxon>
    </lineage>
</organism>
<name>A0AAD6SNN3_9AGAR</name>
<sequence>MVVDVVRTLEQFIGARVGAEQAHQRIPKASTPRPVISEYALPHLEGVADSSHAGSSVRGW</sequence>
<comment type="caution">
    <text evidence="1">The sequence shown here is derived from an EMBL/GenBank/DDBJ whole genome shotgun (WGS) entry which is preliminary data.</text>
</comment>
<dbReference type="EMBL" id="JARJCM010000083">
    <property type="protein sequence ID" value="KAJ7031204.1"/>
    <property type="molecule type" value="Genomic_DNA"/>
</dbReference>